<proteinExistence type="predicted"/>
<keyword evidence="2" id="KW-1185">Reference proteome</keyword>
<accession>A0A9P0D1E7</accession>
<dbReference type="OrthoDB" id="10066550at2759"/>
<reference evidence="1" key="1">
    <citation type="submission" date="2022-01" db="EMBL/GenBank/DDBJ databases">
        <authorList>
            <person name="King R."/>
        </authorList>
    </citation>
    <scope>NUCLEOTIDE SEQUENCE</scope>
</reference>
<dbReference type="EMBL" id="OV651816">
    <property type="protein sequence ID" value="CAH1110098.1"/>
    <property type="molecule type" value="Genomic_DNA"/>
</dbReference>
<organism evidence="1 2">
    <name type="scientific">Psylliodes chrysocephalus</name>
    <dbReference type="NCBI Taxonomy" id="3402493"/>
    <lineage>
        <taxon>Eukaryota</taxon>
        <taxon>Metazoa</taxon>
        <taxon>Ecdysozoa</taxon>
        <taxon>Arthropoda</taxon>
        <taxon>Hexapoda</taxon>
        <taxon>Insecta</taxon>
        <taxon>Pterygota</taxon>
        <taxon>Neoptera</taxon>
        <taxon>Endopterygota</taxon>
        <taxon>Coleoptera</taxon>
        <taxon>Polyphaga</taxon>
        <taxon>Cucujiformia</taxon>
        <taxon>Chrysomeloidea</taxon>
        <taxon>Chrysomelidae</taxon>
        <taxon>Galerucinae</taxon>
        <taxon>Alticini</taxon>
        <taxon>Psylliodes</taxon>
    </lineage>
</organism>
<dbReference type="AlphaFoldDB" id="A0A9P0D1E7"/>
<evidence type="ECO:0000313" key="1">
    <source>
        <dbReference type="EMBL" id="CAH1110098.1"/>
    </source>
</evidence>
<evidence type="ECO:0000313" key="2">
    <source>
        <dbReference type="Proteomes" id="UP001153636"/>
    </source>
</evidence>
<sequence length="113" mass="13160">MNTSDYRSKLNDLVNQDTYRKLSEDLTEKILRKITKLVKQSSLPPETKKNICTTEALPTRLYGLPKIHKDNVPILSAIESPTTTRTNIWRKFCKHMWARHKPTFETLRTSSNS</sequence>
<dbReference type="Proteomes" id="UP001153636">
    <property type="component" value="Chromosome 4"/>
</dbReference>
<name>A0A9P0D1E7_9CUCU</name>
<gene>
    <name evidence="1" type="ORF">PSYICH_LOCUS9828</name>
</gene>
<protein>
    <submittedName>
        <fullName evidence="1">Uncharacterized protein</fullName>
    </submittedName>
</protein>